<evidence type="ECO:0000313" key="6">
    <source>
        <dbReference type="EMBL" id="SKC13167.1"/>
    </source>
</evidence>
<dbReference type="Proteomes" id="UP000189818">
    <property type="component" value="Unassembled WGS sequence"/>
</dbReference>
<dbReference type="GO" id="GO:0051213">
    <property type="term" value="F:dioxygenase activity"/>
    <property type="evidence" value="ECO:0007669"/>
    <property type="project" value="UniProtKB-KW"/>
</dbReference>
<feature type="domain" description="Rieske" evidence="5">
    <location>
        <begin position="5"/>
        <end position="100"/>
    </location>
</feature>
<evidence type="ECO:0000313" key="7">
    <source>
        <dbReference type="Proteomes" id="UP000189818"/>
    </source>
</evidence>
<dbReference type="Gene3D" id="2.102.10.10">
    <property type="entry name" value="Rieske [2Fe-2S] iron-sulphur domain"/>
    <property type="match status" value="1"/>
</dbReference>
<dbReference type="CDD" id="cd03528">
    <property type="entry name" value="Rieske_RO_ferredoxin"/>
    <property type="match status" value="1"/>
</dbReference>
<accession>A0A1T5GXN3</accession>
<dbReference type="InterPro" id="IPR017941">
    <property type="entry name" value="Rieske_2Fe-2S"/>
</dbReference>
<keyword evidence="4" id="KW-0411">Iron-sulfur</keyword>
<dbReference type="STRING" id="439228.SAMN06295920_12318"/>
<evidence type="ECO:0000256" key="1">
    <source>
        <dbReference type="ARBA" id="ARBA00022714"/>
    </source>
</evidence>
<evidence type="ECO:0000259" key="5">
    <source>
        <dbReference type="PROSITE" id="PS51296"/>
    </source>
</evidence>
<sequence>MAEKIRVCAEGEIEDGGFKVIALKEPVAIFNLGGEYYALNDHCTHEKCSLTQEGYVIGDELECGWHYAKFSIRTGEVTAPPATRNLKTYEVLIEGAEIFVVIPDPE</sequence>
<proteinExistence type="predicted"/>
<dbReference type="AlphaFoldDB" id="A0A1T5GXN3"/>
<dbReference type="EMBL" id="FUYM01000023">
    <property type="protein sequence ID" value="SKC13167.1"/>
    <property type="molecule type" value="Genomic_DNA"/>
</dbReference>
<keyword evidence="1" id="KW-0001">2Fe-2S</keyword>
<dbReference type="InterPro" id="IPR036922">
    <property type="entry name" value="Rieske_2Fe-2S_sf"/>
</dbReference>
<dbReference type="RefSeq" id="WP_079651078.1">
    <property type="nucleotide sequence ID" value="NZ_FUYM01000023.1"/>
</dbReference>
<evidence type="ECO:0000256" key="2">
    <source>
        <dbReference type="ARBA" id="ARBA00022723"/>
    </source>
</evidence>
<dbReference type="Pfam" id="PF00355">
    <property type="entry name" value="Rieske"/>
    <property type="match status" value="1"/>
</dbReference>
<protein>
    <submittedName>
        <fullName evidence="6">3-phenylpropionate/trans-cinnamate dioxygenase ferredoxin subunit/biphenyl 2,3-dioxygenase ferredoxin subunit</fullName>
    </submittedName>
</protein>
<dbReference type="PANTHER" id="PTHR21496">
    <property type="entry name" value="FERREDOXIN-RELATED"/>
    <property type="match status" value="1"/>
</dbReference>
<dbReference type="GO" id="GO:0051537">
    <property type="term" value="F:2 iron, 2 sulfur cluster binding"/>
    <property type="evidence" value="ECO:0007669"/>
    <property type="project" value="UniProtKB-KW"/>
</dbReference>
<dbReference type="SUPFAM" id="SSF50022">
    <property type="entry name" value="ISP domain"/>
    <property type="match status" value="1"/>
</dbReference>
<keyword evidence="6" id="KW-0223">Dioxygenase</keyword>
<reference evidence="7" key="1">
    <citation type="submission" date="2017-02" db="EMBL/GenBank/DDBJ databases">
        <authorList>
            <person name="Varghese N."/>
            <person name="Submissions S."/>
        </authorList>
    </citation>
    <scope>NUCLEOTIDE SEQUENCE [LARGE SCALE GENOMIC DNA]</scope>
    <source>
        <strain evidence="7">UM2</strain>
    </source>
</reference>
<name>A0A1T5GXN3_9SPHN</name>
<organism evidence="6 7">
    <name type="scientific">Rhizorhabdus histidinilytica</name>
    <dbReference type="NCBI Taxonomy" id="439228"/>
    <lineage>
        <taxon>Bacteria</taxon>
        <taxon>Pseudomonadati</taxon>
        <taxon>Pseudomonadota</taxon>
        <taxon>Alphaproteobacteria</taxon>
        <taxon>Sphingomonadales</taxon>
        <taxon>Sphingomonadaceae</taxon>
        <taxon>Rhizorhabdus</taxon>
    </lineage>
</organism>
<evidence type="ECO:0000256" key="4">
    <source>
        <dbReference type="ARBA" id="ARBA00023014"/>
    </source>
</evidence>
<evidence type="ECO:0000256" key="3">
    <source>
        <dbReference type="ARBA" id="ARBA00023004"/>
    </source>
</evidence>
<keyword evidence="7" id="KW-1185">Reference proteome</keyword>
<dbReference type="OrthoDB" id="9800167at2"/>
<gene>
    <name evidence="6" type="ORF">SAMN06295920_12318</name>
</gene>
<dbReference type="GO" id="GO:0046872">
    <property type="term" value="F:metal ion binding"/>
    <property type="evidence" value="ECO:0007669"/>
    <property type="project" value="UniProtKB-KW"/>
</dbReference>
<keyword evidence="3" id="KW-0408">Iron</keyword>
<keyword evidence="6" id="KW-0560">Oxidoreductase</keyword>
<keyword evidence="2" id="KW-0479">Metal-binding</keyword>
<dbReference type="PANTHER" id="PTHR21496:SF23">
    <property type="entry name" value="3-PHENYLPROPIONATE_CINNAMIC ACID DIOXYGENASE FERREDOXIN SUBUNIT"/>
    <property type="match status" value="1"/>
</dbReference>
<dbReference type="PROSITE" id="PS51296">
    <property type="entry name" value="RIESKE"/>
    <property type="match status" value="1"/>
</dbReference>